<accession>A0AAF0BK75</accession>
<dbReference type="PANTHER" id="PTHR43798:SF33">
    <property type="entry name" value="HYDROLASE, PUTATIVE (AFU_ORTHOLOGUE AFUA_2G14860)-RELATED"/>
    <property type="match status" value="1"/>
</dbReference>
<gene>
    <name evidence="3" type="ORF">PH603_08810</name>
</gene>
<protein>
    <submittedName>
        <fullName evidence="3">Alpha/beta hydrolase</fullName>
    </submittedName>
</protein>
<feature type="transmembrane region" description="Helical" evidence="1">
    <location>
        <begin position="7"/>
        <end position="29"/>
    </location>
</feature>
<dbReference type="Gene3D" id="3.40.50.1820">
    <property type="entry name" value="alpha/beta hydrolase"/>
    <property type="match status" value="1"/>
</dbReference>
<dbReference type="InterPro" id="IPR000073">
    <property type="entry name" value="AB_hydrolase_1"/>
</dbReference>
<dbReference type="KEGG" id="gso:PH603_08810"/>
<keyword evidence="1" id="KW-0472">Membrane</keyword>
<dbReference type="PANTHER" id="PTHR43798">
    <property type="entry name" value="MONOACYLGLYCEROL LIPASE"/>
    <property type="match status" value="1"/>
</dbReference>
<dbReference type="GO" id="GO:0016787">
    <property type="term" value="F:hydrolase activity"/>
    <property type="evidence" value="ECO:0007669"/>
    <property type="project" value="UniProtKB-KW"/>
</dbReference>
<keyword evidence="1" id="KW-1133">Transmembrane helix</keyword>
<keyword evidence="1" id="KW-0812">Transmembrane</keyword>
<dbReference type="Pfam" id="PF00561">
    <property type="entry name" value="Abhydrolase_1"/>
    <property type="match status" value="1"/>
</dbReference>
<keyword evidence="3" id="KW-0378">Hydrolase</keyword>
<sequence length="338" mass="36822">MGKFLKFTGSLILIALAGAIVWFLAWAWAPNSDPAEMTTRYGAPPSQFVSLDGGIRMHYRDQGSYEAPALVLLHGSNSSLHTWEPWVARLKDRYRIITLDLPGHGLTGATLTRDYTYSGMADAVDALLVRLGVNKAAIAGNSMGGAVAITYALQHPEKVSALVLVDSAGVAPPPGARKTDRPLAFELAAKPWAQVVMQNLTPKSLVREGLLKSVYDPGFVTTEMVERYWDLARYPGNREATGLRFAWYAANMGKSLPVERLEMPTLILWGEEDNLIPVETATLLNEKISGSGVIIYPETGHLPMEERADETASATGVFLDQVTSALAESRHDLDMGRP</sequence>
<reference evidence="3" key="1">
    <citation type="submission" date="2023-01" db="EMBL/GenBank/DDBJ databases">
        <title>The genome sequence of Kordiimonadaceae bacterium 6D33.</title>
        <authorList>
            <person name="Liu Y."/>
        </authorList>
    </citation>
    <scope>NUCLEOTIDE SEQUENCE</scope>
    <source>
        <strain evidence="3">6D33</strain>
    </source>
</reference>
<dbReference type="PRINTS" id="PR00111">
    <property type="entry name" value="ABHYDROLASE"/>
</dbReference>
<dbReference type="GO" id="GO:0016020">
    <property type="term" value="C:membrane"/>
    <property type="evidence" value="ECO:0007669"/>
    <property type="project" value="TreeGrafter"/>
</dbReference>
<dbReference type="AlphaFoldDB" id="A0AAF0BK75"/>
<evidence type="ECO:0000259" key="2">
    <source>
        <dbReference type="Pfam" id="PF00561"/>
    </source>
</evidence>
<feature type="domain" description="AB hydrolase-1" evidence="2">
    <location>
        <begin position="68"/>
        <end position="307"/>
    </location>
</feature>
<dbReference type="SUPFAM" id="SSF53474">
    <property type="entry name" value="alpha/beta-Hydrolases"/>
    <property type="match status" value="1"/>
</dbReference>
<name>A0AAF0BK75_9PROT</name>
<proteinExistence type="predicted"/>
<evidence type="ECO:0000313" key="3">
    <source>
        <dbReference type="EMBL" id="WCL52637.1"/>
    </source>
</evidence>
<keyword evidence="4" id="KW-1185">Reference proteome</keyword>
<evidence type="ECO:0000313" key="4">
    <source>
        <dbReference type="Proteomes" id="UP001217500"/>
    </source>
</evidence>
<organism evidence="3 4">
    <name type="scientific">Gimibacter soli</name>
    <dbReference type="NCBI Taxonomy" id="3024400"/>
    <lineage>
        <taxon>Bacteria</taxon>
        <taxon>Pseudomonadati</taxon>
        <taxon>Pseudomonadota</taxon>
        <taxon>Alphaproteobacteria</taxon>
        <taxon>Kordiimonadales</taxon>
        <taxon>Temperatibacteraceae</taxon>
        <taxon>Gimibacter</taxon>
    </lineage>
</organism>
<dbReference type="InterPro" id="IPR029058">
    <property type="entry name" value="AB_hydrolase_fold"/>
</dbReference>
<dbReference type="EMBL" id="CP116805">
    <property type="protein sequence ID" value="WCL52637.1"/>
    <property type="molecule type" value="Genomic_DNA"/>
</dbReference>
<evidence type="ECO:0000256" key="1">
    <source>
        <dbReference type="SAM" id="Phobius"/>
    </source>
</evidence>
<dbReference type="RefSeq" id="WP_289501936.1">
    <property type="nucleotide sequence ID" value="NZ_CP116805.1"/>
</dbReference>
<dbReference type="InterPro" id="IPR050266">
    <property type="entry name" value="AB_hydrolase_sf"/>
</dbReference>
<dbReference type="Proteomes" id="UP001217500">
    <property type="component" value="Chromosome"/>
</dbReference>